<reference evidence="1" key="1">
    <citation type="journal article" date="2020" name="Nature">
        <title>Giant virus diversity and host interactions through global metagenomics.</title>
        <authorList>
            <person name="Schulz F."/>
            <person name="Roux S."/>
            <person name="Paez-Espino D."/>
            <person name="Jungbluth S."/>
            <person name="Walsh D.A."/>
            <person name="Denef V.J."/>
            <person name="McMahon K.D."/>
            <person name="Konstantinidis K.T."/>
            <person name="Eloe-Fadrosh E.A."/>
            <person name="Kyrpides N.C."/>
            <person name="Woyke T."/>
        </authorList>
    </citation>
    <scope>NUCLEOTIDE SEQUENCE</scope>
    <source>
        <strain evidence="1">GVMAG-M-3300023174-144</strain>
    </source>
</reference>
<sequence>MDLNINTWNITLTQNNVDNYDIHTLISLYFLPRNDNMTYLLNTNQDKYSFIEKFVYDIAMFHFKQLGIEYNKDDHFIEFWFKYNYISTCHVDTDEYEHKFNSDFKYKENSPILTCVTYLSESNIPTFITDINYNDNINECYSEKNKVNLSFPKYLKQITFNGGKYYHGTCKVFENETHINRKILSIILWDKKKVKVPYFDSKIFEYGLYSIHGIQMIDSYIDKNIQLTNIHKIDSPKGEFFINKNKNNEYIINKSFFKDLINLGNEKHNYLFYRFSNILNENNFENYELIELSNKIDLNSDAGIEITEKNMESCVKNIEQNIVKNDIFTKQRMIEKSFFDSVTCHWIINSTEKYIMKKQERSSLSKINIDSLKNIQPFVLFSLENLFKTKIMNFYHLINEKEKFIIQNIHVLKMDTNNTRLNEEIVDLTIKILLNNNLNIDFKDGTKMNLNKGDFITHQSKSIESMTFNDNPCYMLVANIVCC</sequence>
<accession>A0A6C0DGI4</accession>
<dbReference type="AlphaFoldDB" id="A0A6C0DGI4"/>
<organism evidence="1">
    <name type="scientific">viral metagenome</name>
    <dbReference type="NCBI Taxonomy" id="1070528"/>
    <lineage>
        <taxon>unclassified sequences</taxon>
        <taxon>metagenomes</taxon>
        <taxon>organismal metagenomes</taxon>
    </lineage>
</organism>
<proteinExistence type="predicted"/>
<name>A0A6C0DGI4_9ZZZZ</name>
<evidence type="ECO:0000313" key="1">
    <source>
        <dbReference type="EMBL" id="QHT15324.1"/>
    </source>
</evidence>
<protein>
    <submittedName>
        <fullName evidence="1">Uncharacterized protein</fullName>
    </submittedName>
</protein>
<dbReference type="EMBL" id="MN739605">
    <property type="protein sequence ID" value="QHT15324.1"/>
    <property type="molecule type" value="Genomic_DNA"/>
</dbReference>